<proteinExistence type="predicted"/>
<evidence type="ECO:0000256" key="1">
    <source>
        <dbReference type="SAM" id="MobiDB-lite"/>
    </source>
</evidence>
<accession>A0A9D3YNQ5</accession>
<name>A0A9D3YNQ5_DREPO</name>
<keyword evidence="3" id="KW-1185">Reference proteome</keyword>
<reference evidence="2" key="1">
    <citation type="journal article" date="2019" name="bioRxiv">
        <title>The Genome of the Zebra Mussel, Dreissena polymorpha: A Resource for Invasive Species Research.</title>
        <authorList>
            <person name="McCartney M.A."/>
            <person name="Auch B."/>
            <person name="Kono T."/>
            <person name="Mallez S."/>
            <person name="Zhang Y."/>
            <person name="Obille A."/>
            <person name="Becker A."/>
            <person name="Abrahante J.E."/>
            <person name="Garbe J."/>
            <person name="Badalamenti J.P."/>
            <person name="Herman A."/>
            <person name="Mangelson H."/>
            <person name="Liachko I."/>
            <person name="Sullivan S."/>
            <person name="Sone E.D."/>
            <person name="Koren S."/>
            <person name="Silverstein K.A.T."/>
            <person name="Beckman K.B."/>
            <person name="Gohl D.M."/>
        </authorList>
    </citation>
    <scope>NUCLEOTIDE SEQUENCE</scope>
    <source>
        <strain evidence="2">Duluth1</strain>
        <tissue evidence="2">Whole animal</tissue>
    </source>
</reference>
<protein>
    <submittedName>
        <fullName evidence="2">Uncharacterized protein</fullName>
    </submittedName>
</protein>
<dbReference type="EMBL" id="JAIWYP010000015">
    <property type="protein sequence ID" value="KAH3702129.1"/>
    <property type="molecule type" value="Genomic_DNA"/>
</dbReference>
<feature type="compositionally biased region" description="Polar residues" evidence="1">
    <location>
        <begin position="45"/>
        <end position="57"/>
    </location>
</feature>
<evidence type="ECO:0000313" key="2">
    <source>
        <dbReference type="EMBL" id="KAH3702129.1"/>
    </source>
</evidence>
<organism evidence="2 3">
    <name type="scientific">Dreissena polymorpha</name>
    <name type="common">Zebra mussel</name>
    <name type="synonym">Mytilus polymorpha</name>
    <dbReference type="NCBI Taxonomy" id="45954"/>
    <lineage>
        <taxon>Eukaryota</taxon>
        <taxon>Metazoa</taxon>
        <taxon>Spiralia</taxon>
        <taxon>Lophotrochozoa</taxon>
        <taxon>Mollusca</taxon>
        <taxon>Bivalvia</taxon>
        <taxon>Autobranchia</taxon>
        <taxon>Heteroconchia</taxon>
        <taxon>Euheterodonta</taxon>
        <taxon>Imparidentia</taxon>
        <taxon>Neoheterodontei</taxon>
        <taxon>Myida</taxon>
        <taxon>Dreissenoidea</taxon>
        <taxon>Dreissenidae</taxon>
        <taxon>Dreissena</taxon>
    </lineage>
</organism>
<sequence>MVAGNSAKLGLTINRENSKMFRTRIQQYTHHSPRRGAGGGGQLYLSRQHSGQPGMNG</sequence>
<feature type="region of interest" description="Disordered" evidence="1">
    <location>
        <begin position="28"/>
        <end position="57"/>
    </location>
</feature>
<dbReference type="Proteomes" id="UP000828390">
    <property type="component" value="Unassembled WGS sequence"/>
</dbReference>
<comment type="caution">
    <text evidence="2">The sequence shown here is derived from an EMBL/GenBank/DDBJ whole genome shotgun (WGS) entry which is preliminary data.</text>
</comment>
<evidence type="ECO:0000313" key="3">
    <source>
        <dbReference type="Proteomes" id="UP000828390"/>
    </source>
</evidence>
<gene>
    <name evidence="2" type="ORF">DPMN_077133</name>
</gene>
<dbReference type="AlphaFoldDB" id="A0A9D3YNQ5"/>
<reference evidence="2" key="2">
    <citation type="submission" date="2020-11" db="EMBL/GenBank/DDBJ databases">
        <authorList>
            <person name="McCartney M.A."/>
            <person name="Auch B."/>
            <person name="Kono T."/>
            <person name="Mallez S."/>
            <person name="Becker A."/>
            <person name="Gohl D.M."/>
            <person name="Silverstein K.A.T."/>
            <person name="Koren S."/>
            <person name="Bechman K.B."/>
            <person name="Herman A."/>
            <person name="Abrahante J.E."/>
            <person name="Garbe J."/>
        </authorList>
    </citation>
    <scope>NUCLEOTIDE SEQUENCE</scope>
    <source>
        <strain evidence="2">Duluth1</strain>
        <tissue evidence="2">Whole animal</tissue>
    </source>
</reference>